<dbReference type="GO" id="GO:0016787">
    <property type="term" value="F:hydrolase activity"/>
    <property type="evidence" value="ECO:0007669"/>
    <property type="project" value="InterPro"/>
</dbReference>
<dbReference type="InterPro" id="IPR027552">
    <property type="entry name" value="CGP_CTERM"/>
</dbReference>
<comment type="caution">
    <text evidence="3">The sequence shown here is derived from an EMBL/GenBank/DDBJ whole genome shotgun (WGS) entry which is preliminary data.</text>
</comment>
<dbReference type="Pfam" id="PF00149">
    <property type="entry name" value="Metallophos"/>
    <property type="match status" value="1"/>
</dbReference>
<evidence type="ECO:0000259" key="2">
    <source>
        <dbReference type="Pfam" id="PF00149"/>
    </source>
</evidence>
<name>A0A124FF93_9EURY</name>
<gene>
    <name evidence="3" type="ORF">XD54_1361</name>
</gene>
<evidence type="ECO:0000313" key="4">
    <source>
        <dbReference type="Proteomes" id="UP000053911"/>
    </source>
</evidence>
<dbReference type="PATRIC" id="fig|172049.5.peg.250"/>
<dbReference type="InterPro" id="IPR029052">
    <property type="entry name" value="Metallo-depent_PP-like"/>
</dbReference>
<dbReference type="AlphaFoldDB" id="A0A124FF93"/>
<reference evidence="4" key="1">
    <citation type="journal article" date="2015" name="MBio">
        <title>Genome-Resolved Metagenomic Analysis Reveals Roles for Candidate Phyla and Other Microbial Community Members in Biogeochemical Transformations in Oil Reservoirs.</title>
        <authorList>
            <person name="Hu P."/>
            <person name="Tom L."/>
            <person name="Singh A."/>
            <person name="Thomas B.C."/>
            <person name="Baker B.J."/>
            <person name="Piceno Y.M."/>
            <person name="Andersen G.L."/>
            <person name="Banfield J.F."/>
        </authorList>
    </citation>
    <scope>NUCLEOTIDE SEQUENCE [LARGE SCALE GENOMIC DNA]</scope>
</reference>
<dbReference type="EMBL" id="LGFD01000026">
    <property type="protein sequence ID" value="KUK17364.1"/>
    <property type="molecule type" value="Genomic_DNA"/>
</dbReference>
<sequence>MRRIVASLLILLTLSLINVDQVSAEALPGDVLKYPMPGAPVVALPGEIVEIQPQDEVDIASLSIVSVLNGPYELDIIEKGATLKVKIPENVVPDVYFLQVKSSKGEIIIPNGVWVLKEYPQVLRIAHLSDTHVISGAKFGYVCREYFQGSIQKIQKLCDGGMIIPLHSYVATDSAYTYWSMDDRVNVIITTGDVVDTAGDSKAYKMLFDIISTTTAAGRPTIIVKGNHDDPPNYYPKLIGPTDYYITIGKFLIIALDSHGDEAHPSMQQLEWMENILEEHPDKIPIVLVHHPYWYSGSEGWIGGYIEGTAFDDKSWEEMIQYGSFYWFGRNREFVDIARRFLQDVEKYNIKLIMSGHIHHDKLHIYVDKKGNEHWFVTLTSTGAPDKEPNPPRPNYSPTWYGSNVVEIDENGNVRLPEVEKMFGTLFNDFISLPVPQEFITFRWATDFGSAVKFINLIGEESGKFAIEVPEGAQVDASVTNVTYKLLGERKIGEKTYELFEITVPQGISQLVISKGKDTEKPQIDIPYLTPPKPTKGKPFKVFIDVKDNLGVKDIYVEIEANGKVTKYPAAQSSGGQAEYFIAEIPGVDTDGYIIRAVAVDFYGNKATFEMTIGEIETSTTSTTTESPTPSSTTSSPSTTTSSETTSSTAETPTSPSTTTESGGVCGPAAIISLALLPLIVRRKRK</sequence>
<dbReference type="Proteomes" id="UP000053911">
    <property type="component" value="Unassembled WGS sequence"/>
</dbReference>
<accession>A0A124FF93</accession>
<organism evidence="3 4">
    <name type="scientific">Thermococcus sibiricus</name>
    <dbReference type="NCBI Taxonomy" id="172049"/>
    <lineage>
        <taxon>Archaea</taxon>
        <taxon>Methanobacteriati</taxon>
        <taxon>Methanobacteriota</taxon>
        <taxon>Thermococci</taxon>
        <taxon>Thermococcales</taxon>
        <taxon>Thermococcaceae</taxon>
        <taxon>Thermococcus</taxon>
    </lineage>
</organism>
<dbReference type="NCBIfam" id="TIGR04288">
    <property type="entry name" value="CGP_CTERM"/>
    <property type="match status" value="1"/>
</dbReference>
<feature type="region of interest" description="Disordered" evidence="1">
    <location>
        <begin position="617"/>
        <end position="664"/>
    </location>
</feature>
<proteinExistence type="predicted"/>
<feature type="domain" description="Calcineurin-like phosphoesterase" evidence="2">
    <location>
        <begin position="123"/>
        <end position="360"/>
    </location>
</feature>
<evidence type="ECO:0000313" key="3">
    <source>
        <dbReference type="EMBL" id="KUK17364.1"/>
    </source>
</evidence>
<dbReference type="PANTHER" id="PTHR43143:SF1">
    <property type="entry name" value="SERINE_THREONINE-PROTEIN PHOSPHATASE CPPED1"/>
    <property type="match status" value="1"/>
</dbReference>
<protein>
    <submittedName>
        <fullName evidence="3">Metallophosphoesterase, calcineurin superfamily</fullName>
    </submittedName>
</protein>
<dbReference type="SUPFAM" id="SSF56300">
    <property type="entry name" value="Metallo-dependent phosphatases"/>
    <property type="match status" value="1"/>
</dbReference>
<dbReference type="InterPro" id="IPR004843">
    <property type="entry name" value="Calcineurin-like_PHP"/>
</dbReference>
<dbReference type="PANTHER" id="PTHR43143">
    <property type="entry name" value="METALLOPHOSPHOESTERASE, CALCINEURIN SUPERFAMILY"/>
    <property type="match status" value="1"/>
</dbReference>
<dbReference type="Gene3D" id="3.60.21.10">
    <property type="match status" value="1"/>
</dbReference>
<dbReference type="InterPro" id="IPR051918">
    <property type="entry name" value="STPP_CPPED1"/>
</dbReference>
<evidence type="ECO:0000256" key="1">
    <source>
        <dbReference type="SAM" id="MobiDB-lite"/>
    </source>
</evidence>
<dbReference type="RefSeq" id="WP_283217693.1">
    <property type="nucleotide sequence ID" value="NZ_LGFD01000026.1"/>
</dbReference>